<evidence type="ECO:0000313" key="2">
    <source>
        <dbReference type="Proteomes" id="UP000251995"/>
    </source>
</evidence>
<evidence type="ECO:0000313" key="1">
    <source>
        <dbReference type="EMBL" id="AXE39932.1"/>
    </source>
</evidence>
<accession>A0A344UXD4</accession>
<dbReference type="EMBL" id="CP025198">
    <property type="protein sequence ID" value="AXE39932.1"/>
    <property type="molecule type" value="Genomic_DNA"/>
</dbReference>
<keyword evidence="2" id="KW-1185">Reference proteome</keyword>
<dbReference type="RefSeq" id="WP_114045731.1">
    <property type="nucleotide sequence ID" value="NZ_CP025198.1"/>
</dbReference>
<protein>
    <submittedName>
        <fullName evidence="1">Uncharacterized protein</fullName>
    </submittedName>
</protein>
<proteinExistence type="predicted"/>
<dbReference type="AlphaFoldDB" id="A0A344UXD4"/>
<dbReference type="OrthoDB" id="9897025at2"/>
<dbReference type="Proteomes" id="UP000251995">
    <property type="component" value="Chromosome"/>
</dbReference>
<dbReference type="KEGG" id="acij:JS278_02797"/>
<gene>
    <name evidence="1" type="ORF">JS278_02797</name>
</gene>
<name>A0A344UXD4_9ACTN</name>
<reference evidence="1 2" key="1">
    <citation type="submission" date="2017-12" db="EMBL/GenBank/DDBJ databases">
        <title>The whole genome sequence of the Acidipropionibacterium virtanenii sp. nov. type strain JS278.</title>
        <authorList>
            <person name="Laine P."/>
            <person name="Deptula P."/>
            <person name="Varmanen P."/>
            <person name="Auvinen P."/>
        </authorList>
    </citation>
    <scope>NUCLEOTIDE SEQUENCE [LARGE SCALE GENOMIC DNA]</scope>
    <source>
        <strain evidence="1 2">JS278</strain>
    </source>
</reference>
<sequence>MTIGEYSGAQDLETHADQSPLGAVLVARSGQIEEILACAGVSRPLGWHQEALAPVVTVYVRKDWCYCISGADEQAWHDAEERICAEIGWPVRLVEVTTSGAQAMIGLQALNEAEPWRDGDLSWAHALDRTMRAGLMTWADLAAQMEYRLRATVG</sequence>
<organism evidence="1 2">
    <name type="scientific">Acidipropionibacterium virtanenii</name>
    <dbReference type="NCBI Taxonomy" id="2057246"/>
    <lineage>
        <taxon>Bacteria</taxon>
        <taxon>Bacillati</taxon>
        <taxon>Actinomycetota</taxon>
        <taxon>Actinomycetes</taxon>
        <taxon>Propionibacteriales</taxon>
        <taxon>Propionibacteriaceae</taxon>
        <taxon>Acidipropionibacterium</taxon>
    </lineage>
</organism>